<dbReference type="EMBL" id="JAVFCB010000003">
    <property type="protein sequence ID" value="MDQ4213774.1"/>
    <property type="molecule type" value="Genomic_DNA"/>
</dbReference>
<accession>A0ABU0XF82</accession>
<dbReference type="Proteomes" id="UP001230289">
    <property type="component" value="Unassembled WGS sequence"/>
</dbReference>
<keyword evidence="2" id="KW-1185">Reference proteome</keyword>
<name>A0ABU0XF82_9MICO</name>
<evidence type="ECO:0000313" key="1">
    <source>
        <dbReference type="EMBL" id="MDQ4213774.1"/>
    </source>
</evidence>
<proteinExistence type="predicted"/>
<comment type="caution">
    <text evidence="1">The sequence shown here is derived from an EMBL/GenBank/DDBJ whole genome shotgun (WGS) entry which is preliminary data.</text>
</comment>
<gene>
    <name evidence="1" type="ORF">RBR11_07580</name>
</gene>
<reference evidence="1 2" key="1">
    <citation type="submission" date="2023-08" db="EMBL/GenBank/DDBJ databases">
        <title>Microbacterium sp. nov., isolated from a waste landfill.</title>
        <authorList>
            <person name="Wen W."/>
        </authorList>
    </citation>
    <scope>NUCLEOTIDE SEQUENCE [LARGE SCALE GENOMIC DNA]</scope>
    <source>
        <strain evidence="1 2">ASV81</strain>
    </source>
</reference>
<evidence type="ECO:0000313" key="2">
    <source>
        <dbReference type="Proteomes" id="UP001230289"/>
    </source>
</evidence>
<sequence length="131" mass="14585">MLHGAWSPRKVDPLAAQYVDLLVSDPANAYLAAPAYAPAVWRWATLEARLQLLDEWISNMTIEQQTAPTRRGGSSPLDLWRQFEATAQTARSRLGLDPLSRARLGRDVAQTRLDLAQLLSADKQGDDDDEE</sequence>
<organism evidence="1 2">
    <name type="scientific">Microbacterium capsulatum</name>
    <dbReference type="NCBI Taxonomy" id="3041921"/>
    <lineage>
        <taxon>Bacteria</taxon>
        <taxon>Bacillati</taxon>
        <taxon>Actinomycetota</taxon>
        <taxon>Actinomycetes</taxon>
        <taxon>Micrococcales</taxon>
        <taxon>Microbacteriaceae</taxon>
        <taxon>Microbacterium</taxon>
    </lineage>
</organism>
<dbReference type="RefSeq" id="WP_308488711.1">
    <property type="nucleotide sequence ID" value="NZ_JAVFCB010000003.1"/>
</dbReference>
<protein>
    <submittedName>
        <fullName evidence="1">Uncharacterized protein</fullName>
    </submittedName>
</protein>